<dbReference type="GO" id="GO:0008728">
    <property type="term" value="F:GTP diphosphokinase activity"/>
    <property type="evidence" value="ECO:0007669"/>
    <property type="project" value="UniProtKB-EC"/>
</dbReference>
<dbReference type="CDD" id="cd05399">
    <property type="entry name" value="NT_Rel-Spo_like"/>
    <property type="match status" value="1"/>
</dbReference>
<dbReference type="RefSeq" id="WP_246627629.1">
    <property type="nucleotide sequence ID" value="NZ_CAJVAS010000032.1"/>
</dbReference>
<keyword evidence="3" id="KW-1185">Reference proteome</keyword>
<organism evidence="2 3">
    <name type="scientific">Paenibacillus solanacearum</name>
    <dbReference type="NCBI Taxonomy" id="2048548"/>
    <lineage>
        <taxon>Bacteria</taxon>
        <taxon>Bacillati</taxon>
        <taxon>Bacillota</taxon>
        <taxon>Bacilli</taxon>
        <taxon>Bacillales</taxon>
        <taxon>Paenibacillaceae</taxon>
        <taxon>Paenibacillus</taxon>
    </lineage>
</organism>
<dbReference type="EMBL" id="CAJVAS010000032">
    <property type="protein sequence ID" value="CAG7645862.1"/>
    <property type="molecule type" value="Genomic_DNA"/>
</dbReference>
<proteinExistence type="predicted"/>
<gene>
    <name evidence="2" type="primary">ywaC</name>
    <name evidence="2" type="ORF">PAESOLCIP111_05040</name>
</gene>
<dbReference type="Pfam" id="PF04607">
    <property type="entry name" value="RelA_SpoT"/>
    <property type="match status" value="1"/>
</dbReference>
<evidence type="ECO:0000313" key="3">
    <source>
        <dbReference type="Proteomes" id="UP000693672"/>
    </source>
</evidence>
<protein>
    <submittedName>
        <fullName evidence="2">GTP pyrophosphokinase YwaC</fullName>
        <ecNumber evidence="2">2.7.6.5</ecNumber>
    </submittedName>
</protein>
<dbReference type="AlphaFoldDB" id="A0A916K704"/>
<dbReference type="InterPro" id="IPR007685">
    <property type="entry name" value="RelA_SpoT"/>
</dbReference>
<dbReference type="GO" id="GO:0015969">
    <property type="term" value="P:guanosine tetraphosphate metabolic process"/>
    <property type="evidence" value="ECO:0007669"/>
    <property type="project" value="InterPro"/>
</dbReference>
<evidence type="ECO:0000313" key="2">
    <source>
        <dbReference type="EMBL" id="CAG7645862.1"/>
    </source>
</evidence>
<dbReference type="PANTHER" id="PTHR47837">
    <property type="entry name" value="GTP PYROPHOSPHOKINASE YJBM"/>
    <property type="match status" value="1"/>
</dbReference>
<dbReference type="SMART" id="SM00954">
    <property type="entry name" value="RelA_SpoT"/>
    <property type="match status" value="1"/>
</dbReference>
<keyword evidence="2" id="KW-0808">Transferase</keyword>
<accession>A0A916K704</accession>
<name>A0A916K704_9BACL</name>
<dbReference type="PANTHER" id="PTHR47837:SF2">
    <property type="entry name" value="GTP PYROPHOSPHOKINASE YWAC"/>
    <property type="match status" value="1"/>
</dbReference>
<dbReference type="EC" id="2.7.6.5" evidence="2"/>
<dbReference type="Proteomes" id="UP000693672">
    <property type="component" value="Unassembled WGS sequence"/>
</dbReference>
<feature type="domain" description="RelA/SpoT" evidence="1">
    <location>
        <begin position="63"/>
        <end position="186"/>
    </location>
</feature>
<sequence>MIDYEETASSEIRNLVDANQLKDWAKFLLTYKFAIDEMETKFNILNEELQFIQQYNPIEHVKSRIKTPKSILDKMRRKNLALSMDNVKTHIQDIAGIRVICSFNSDIYRLVDMISAHSDIRIVQVKDYVKHPKPNGYQSLHLIVEIPVFLTDRTERVLMEIQIRTIAMDFWASLEHKIYYKFDKQIPDHIEQQLRETAHIISSLDERMVQLHLEVQSYK</sequence>
<reference evidence="2" key="1">
    <citation type="submission" date="2021-06" db="EMBL/GenBank/DDBJ databases">
        <authorList>
            <person name="Criscuolo A."/>
        </authorList>
    </citation>
    <scope>NUCLEOTIDE SEQUENCE</scope>
    <source>
        <strain evidence="2">CIP111600</strain>
    </source>
</reference>
<dbReference type="InterPro" id="IPR052366">
    <property type="entry name" value="GTP_Pyrophosphokinase"/>
</dbReference>
<comment type="caution">
    <text evidence="2">The sequence shown here is derived from an EMBL/GenBank/DDBJ whole genome shotgun (WGS) entry which is preliminary data.</text>
</comment>
<evidence type="ECO:0000259" key="1">
    <source>
        <dbReference type="SMART" id="SM00954"/>
    </source>
</evidence>